<comment type="subcellular location">
    <subcellularLocation>
        <location evidence="9">Cytoplasm</location>
    </subcellularLocation>
</comment>
<evidence type="ECO:0000256" key="4">
    <source>
        <dbReference type="ARBA" id="ARBA00022679"/>
    </source>
</evidence>
<evidence type="ECO:0000256" key="9">
    <source>
        <dbReference type="HAMAP-Rule" id="MF_00834"/>
    </source>
</evidence>
<dbReference type="InterPro" id="IPR005815">
    <property type="entry name" value="BioA"/>
</dbReference>
<reference evidence="10 11" key="1">
    <citation type="submission" date="2023-02" db="EMBL/GenBank/DDBJ databases">
        <title>Genome sequence of Mucilaginibacter jinjuensis strain KACC 16571.</title>
        <authorList>
            <person name="Kim S."/>
            <person name="Heo J."/>
            <person name="Kwon S.-W."/>
        </authorList>
    </citation>
    <scope>NUCLEOTIDE SEQUENCE [LARGE SCALE GENOMIC DNA]</scope>
    <source>
        <strain evidence="10 11">KACC 16571</strain>
    </source>
</reference>
<dbReference type="NCBIfam" id="TIGR00508">
    <property type="entry name" value="bioA"/>
    <property type="match status" value="1"/>
</dbReference>
<dbReference type="PANTHER" id="PTHR42684:SF3">
    <property type="entry name" value="ADENOSYLMETHIONINE-8-AMINO-7-OXONONANOATE AMINOTRANSFERASE"/>
    <property type="match status" value="1"/>
</dbReference>
<dbReference type="Gene3D" id="3.40.640.10">
    <property type="entry name" value="Type I PLP-dependent aspartate aminotransferase-like (Major domain)"/>
    <property type="match status" value="1"/>
</dbReference>
<dbReference type="NCBIfam" id="NF004624">
    <property type="entry name" value="PRK05964.1"/>
    <property type="match status" value="1"/>
</dbReference>
<feature type="binding site" evidence="9">
    <location>
        <position position="142"/>
    </location>
    <ligand>
        <name>substrate</name>
    </ligand>
</feature>
<dbReference type="InterPro" id="IPR015422">
    <property type="entry name" value="PyrdxlP-dep_Trfase_small"/>
</dbReference>
<dbReference type="InterPro" id="IPR015424">
    <property type="entry name" value="PyrdxlP-dep_Trfase"/>
</dbReference>
<dbReference type="InterPro" id="IPR005814">
    <property type="entry name" value="Aminotrans_3"/>
</dbReference>
<dbReference type="EMBL" id="CP117167">
    <property type="protein sequence ID" value="WCT10058.1"/>
    <property type="molecule type" value="Genomic_DNA"/>
</dbReference>
<feature type="binding site" evidence="9">
    <location>
        <begin position="110"/>
        <end position="111"/>
    </location>
    <ligand>
        <name>pyridoxal 5'-phosphate</name>
        <dbReference type="ChEBI" id="CHEBI:597326"/>
    </ligand>
</feature>
<feature type="binding site" evidence="9">
    <location>
        <position position="50"/>
    </location>
    <ligand>
        <name>substrate</name>
    </ligand>
</feature>
<keyword evidence="5 9" id="KW-0949">S-adenosyl-L-methionine</keyword>
<dbReference type="SUPFAM" id="SSF53383">
    <property type="entry name" value="PLP-dependent transferases"/>
    <property type="match status" value="1"/>
</dbReference>
<comment type="catalytic activity">
    <reaction evidence="8 9">
        <text>(8S)-8-amino-7-oxononanoate + S-adenosyl-L-methionine = S-adenosyl-4-methylsulfanyl-2-oxobutanoate + (7R,8S)-7,8-diammoniononanoate</text>
        <dbReference type="Rhea" id="RHEA:16861"/>
        <dbReference type="ChEBI" id="CHEBI:16490"/>
        <dbReference type="ChEBI" id="CHEBI:59789"/>
        <dbReference type="ChEBI" id="CHEBI:149468"/>
        <dbReference type="ChEBI" id="CHEBI:149469"/>
        <dbReference type="EC" id="2.6.1.62"/>
    </reaction>
</comment>
<dbReference type="Gene3D" id="3.90.1150.10">
    <property type="entry name" value="Aspartate Aminotransferase, domain 1"/>
    <property type="match status" value="1"/>
</dbReference>
<feature type="binding site" evidence="9">
    <location>
        <position position="388"/>
    </location>
    <ligand>
        <name>substrate</name>
    </ligand>
</feature>
<evidence type="ECO:0000256" key="5">
    <source>
        <dbReference type="ARBA" id="ARBA00022691"/>
    </source>
</evidence>
<feature type="binding site" evidence="9">
    <location>
        <position position="234"/>
    </location>
    <ligand>
        <name>pyridoxal 5'-phosphate</name>
        <dbReference type="ChEBI" id="CHEBI:597326"/>
    </ligand>
</feature>
<accession>A0ABY7T2K9</accession>
<evidence type="ECO:0000256" key="1">
    <source>
        <dbReference type="ARBA" id="ARBA00001933"/>
    </source>
</evidence>
<keyword evidence="4 9" id="KW-0808">Transferase</keyword>
<feature type="site" description="Participates in the substrate recognition with KAPA and in a stacking interaction with the adenine ring of SAM" evidence="9">
    <location>
        <position position="15"/>
    </location>
</feature>
<evidence type="ECO:0000313" key="10">
    <source>
        <dbReference type="EMBL" id="WCT10058.1"/>
    </source>
</evidence>
<protein>
    <recommendedName>
        <fullName evidence="9">Adenosylmethionine-8-amino-7-oxononanoate aminotransferase</fullName>
        <ecNumber evidence="9">2.6.1.62</ecNumber>
    </recommendedName>
    <alternativeName>
        <fullName evidence="9">7,8-diamino-pelargonic acid aminotransferase</fullName>
        <shortName evidence="9">DAPA AT</shortName>
        <shortName evidence="9">DAPA aminotransferase</shortName>
    </alternativeName>
    <alternativeName>
        <fullName evidence="9">7,8-diaminononanoate synthase</fullName>
        <shortName evidence="9">DANS</shortName>
    </alternativeName>
    <alternativeName>
        <fullName evidence="9">Diaminopelargonic acid synthase</fullName>
    </alternativeName>
</protein>
<dbReference type="HAMAP" id="MF_00834">
    <property type="entry name" value="BioA"/>
    <property type="match status" value="1"/>
</dbReference>
<dbReference type="EC" id="2.6.1.62" evidence="9"/>
<name>A0ABY7T2K9_9SPHI</name>
<evidence type="ECO:0000256" key="7">
    <source>
        <dbReference type="ARBA" id="ARBA00022898"/>
    </source>
</evidence>
<feature type="binding site" evidence="9">
    <location>
        <position position="297"/>
    </location>
    <ligand>
        <name>substrate</name>
    </ligand>
</feature>
<sequence>MTLAERDAKIIWHPYTQMQTAGLPVGIVRGEGAVLFGEDGKEYIDAVSSWWVNLYGHAHPHIAQKVAEQLKKLEHVIFAGFTHEPAVELAERLLAIIPDNQKKVFYSDNGSTAIEVAIKMCLQYWNNQGKARTKMVAFKNAYHGDTFGAMAVSGRSAFTAAFDNLLFEVEFIDLPTKENIQDLKSQISNLRSELACFIFEPLVQGSAGMIMYEAEWLNELVKHCKQEGVLTIDDEVFTGFGRTGKPFACNYITEQPDIMCFSKGLTGGTMALGITTCTSQIYDMFLSDDKMKTLFHGHSFTANPIACSAALASMDLFVSDETPANIERIVTQHQQFRTQIENHPKVRTIRQTGTIIALEWETGNSTSYLSPLRDRLYNYFLNAGIILRPLGNIIYILPPYCITNEQLAYIYSKIIDALNEI</sequence>
<feature type="modified residue" description="N6-(pyridoxal phosphate)lysine" evidence="9">
    <location>
        <position position="263"/>
    </location>
</feature>
<dbReference type="GO" id="GO:0004015">
    <property type="term" value="F:adenosylmethionine-8-amino-7-oxononanoate transaminase activity"/>
    <property type="evidence" value="ECO:0007669"/>
    <property type="project" value="UniProtKB-EC"/>
</dbReference>
<evidence type="ECO:0000256" key="3">
    <source>
        <dbReference type="ARBA" id="ARBA00022576"/>
    </source>
</evidence>
<feature type="binding site" evidence="9">
    <location>
        <position position="263"/>
    </location>
    <ligand>
        <name>substrate</name>
    </ligand>
</feature>
<organism evidence="10 11">
    <name type="scientific">Mucilaginibacter jinjuensis</name>
    <dbReference type="NCBI Taxonomy" id="1176721"/>
    <lineage>
        <taxon>Bacteria</taxon>
        <taxon>Pseudomonadati</taxon>
        <taxon>Bacteroidota</taxon>
        <taxon>Sphingobacteriia</taxon>
        <taxon>Sphingobacteriales</taxon>
        <taxon>Sphingobacteriaceae</taxon>
        <taxon>Mucilaginibacter</taxon>
    </lineage>
</organism>
<comment type="cofactor">
    <cofactor evidence="1 9">
        <name>pyridoxal 5'-phosphate</name>
        <dbReference type="ChEBI" id="CHEBI:597326"/>
    </cofactor>
</comment>
<dbReference type="Pfam" id="PF00202">
    <property type="entry name" value="Aminotran_3"/>
    <property type="match status" value="1"/>
</dbReference>
<proteinExistence type="inferred from homology"/>
<keyword evidence="9" id="KW-0963">Cytoplasm</keyword>
<dbReference type="RefSeq" id="WP_273628158.1">
    <property type="nucleotide sequence ID" value="NZ_CP117167.1"/>
</dbReference>
<keyword evidence="7 9" id="KW-0663">Pyridoxal phosphate</keyword>
<evidence type="ECO:0000256" key="6">
    <source>
        <dbReference type="ARBA" id="ARBA00022756"/>
    </source>
</evidence>
<keyword evidence="11" id="KW-1185">Reference proteome</keyword>
<dbReference type="InterPro" id="IPR015421">
    <property type="entry name" value="PyrdxlP-dep_Trfase_major"/>
</dbReference>
<evidence type="ECO:0000256" key="2">
    <source>
        <dbReference type="ARBA" id="ARBA00005063"/>
    </source>
</evidence>
<comment type="function">
    <text evidence="9">Catalyzes the transfer of the alpha-amino group from S-adenosyl-L-methionine (SAM) to 7-keto-8-aminopelargonic acid (KAPA) to form 7,8-diaminopelargonic acid (DAPA). It is the only aminotransferase known to utilize SAM as an amino donor.</text>
</comment>
<comment type="pathway">
    <text evidence="2 9">Cofactor biosynthesis; biotin biosynthesis; 7,8-diaminononanoate from 8-amino-7-oxononanoate (SAM route): step 1/1.</text>
</comment>
<comment type="similarity">
    <text evidence="9">Belongs to the class-III pyridoxal-phosphate-dependent aminotransferase family. BioA subfamily.</text>
</comment>
<dbReference type="PANTHER" id="PTHR42684">
    <property type="entry name" value="ADENOSYLMETHIONINE-8-AMINO-7-OXONONANOATE AMINOTRANSFERASE"/>
    <property type="match status" value="1"/>
</dbReference>
<evidence type="ECO:0000313" key="11">
    <source>
        <dbReference type="Proteomes" id="UP001216139"/>
    </source>
</evidence>
<comment type="subunit">
    <text evidence="9">Homodimer.</text>
</comment>
<evidence type="ECO:0000256" key="8">
    <source>
        <dbReference type="ARBA" id="ARBA00048449"/>
    </source>
</evidence>
<keyword evidence="6 9" id="KW-0093">Biotin biosynthesis</keyword>
<gene>
    <name evidence="9 10" type="primary">bioA</name>
    <name evidence="10" type="ORF">PQO05_15095</name>
</gene>
<dbReference type="Proteomes" id="UP001216139">
    <property type="component" value="Chromosome"/>
</dbReference>
<dbReference type="CDD" id="cd00610">
    <property type="entry name" value="OAT_like"/>
    <property type="match status" value="1"/>
</dbReference>
<keyword evidence="3 9" id="KW-0032">Aminotransferase</keyword>
<feature type="binding site" evidence="9">
    <location>
        <begin position="298"/>
        <end position="299"/>
    </location>
    <ligand>
        <name>pyridoxal 5'-phosphate</name>
        <dbReference type="ChEBI" id="CHEBI:597326"/>
    </ligand>
</feature>